<proteinExistence type="inferred from homology"/>
<evidence type="ECO:0000313" key="8">
    <source>
        <dbReference type="Proteomes" id="UP000562254"/>
    </source>
</evidence>
<organism evidence="7 8">
    <name type="scientific">Neoroseomonas alkaliterrae</name>
    <dbReference type="NCBI Taxonomy" id="1452450"/>
    <lineage>
        <taxon>Bacteria</taxon>
        <taxon>Pseudomonadati</taxon>
        <taxon>Pseudomonadota</taxon>
        <taxon>Alphaproteobacteria</taxon>
        <taxon>Acetobacterales</taxon>
        <taxon>Acetobacteraceae</taxon>
        <taxon>Neoroseomonas</taxon>
    </lineage>
</organism>
<dbReference type="Gene3D" id="3.40.50.720">
    <property type="entry name" value="NAD(P)-binding Rossmann-like Domain"/>
    <property type="match status" value="2"/>
</dbReference>
<dbReference type="PANTHER" id="PTHR10996">
    <property type="entry name" value="2-HYDROXYACID DEHYDROGENASE-RELATED"/>
    <property type="match status" value="1"/>
</dbReference>
<dbReference type="CDD" id="cd12175">
    <property type="entry name" value="2-Hacid_dh_11"/>
    <property type="match status" value="1"/>
</dbReference>
<dbReference type="InterPro" id="IPR006140">
    <property type="entry name" value="D-isomer_DH_NAD-bd"/>
</dbReference>
<comment type="similarity">
    <text evidence="1 4">Belongs to the D-isomer specific 2-hydroxyacid dehydrogenase family.</text>
</comment>
<dbReference type="FunFam" id="3.40.50.720:FF:000203">
    <property type="entry name" value="D-3-phosphoglycerate dehydrogenase (SerA)"/>
    <property type="match status" value="1"/>
</dbReference>
<evidence type="ECO:0000256" key="4">
    <source>
        <dbReference type="RuleBase" id="RU003719"/>
    </source>
</evidence>
<dbReference type="AlphaFoldDB" id="A0A840XZY9"/>
<dbReference type="SUPFAM" id="SSF52283">
    <property type="entry name" value="Formate/glycerate dehydrogenase catalytic domain-like"/>
    <property type="match status" value="1"/>
</dbReference>
<dbReference type="GO" id="GO:0016618">
    <property type="term" value="F:hydroxypyruvate reductase [NAD(P)H] activity"/>
    <property type="evidence" value="ECO:0007669"/>
    <property type="project" value="TreeGrafter"/>
</dbReference>
<dbReference type="PANTHER" id="PTHR10996:SF178">
    <property type="entry name" value="2-HYDROXYACID DEHYDROGENASE YGL185C-RELATED"/>
    <property type="match status" value="1"/>
</dbReference>
<dbReference type="GO" id="GO:0005829">
    <property type="term" value="C:cytosol"/>
    <property type="evidence" value="ECO:0007669"/>
    <property type="project" value="TreeGrafter"/>
</dbReference>
<reference evidence="7 8" key="1">
    <citation type="submission" date="2020-08" db="EMBL/GenBank/DDBJ databases">
        <title>Genomic Encyclopedia of Type Strains, Phase IV (KMG-IV): sequencing the most valuable type-strain genomes for metagenomic binning, comparative biology and taxonomic classification.</title>
        <authorList>
            <person name="Goeker M."/>
        </authorList>
    </citation>
    <scope>NUCLEOTIDE SEQUENCE [LARGE SCALE GENOMIC DNA]</scope>
    <source>
        <strain evidence="7 8">DSM 25895</strain>
    </source>
</reference>
<dbReference type="PROSITE" id="PS00670">
    <property type="entry name" value="D_2_HYDROXYACID_DH_2"/>
    <property type="match status" value="1"/>
</dbReference>
<sequence>MKVLLHYAAGPGLAARLRALPGLDLAIVPEADEAGFAAVLPGVEVIWHVLRPITAAHLAAAPRLRLIQKIGVGVNTIDIEAARARGVAVCNLPGTNSRAVAELTLLLTLGALRRVAHFDAETRAGRGWAQPPALQDSLFELGGRTVGLIGYGAVPALLAPVLAALGCRVLYTARAPKPDALGAFRDLDALLAESDVVSLHIPETDETRGLIGREAIARMKPGAVLVNTARGGLVDQAALVAALRSGHLAAAGLDVFAAEPADPADPLFALPNVVVTPHVAWLTTGTFDRSFAIAAENVRRLAAGEALLHRVA</sequence>
<dbReference type="Pfam" id="PF02826">
    <property type="entry name" value="2-Hacid_dh_C"/>
    <property type="match status" value="1"/>
</dbReference>
<dbReference type="InterPro" id="IPR036291">
    <property type="entry name" value="NAD(P)-bd_dom_sf"/>
</dbReference>
<dbReference type="RefSeq" id="WP_184483820.1">
    <property type="nucleotide sequence ID" value="NZ_JAAEDJ010000006.1"/>
</dbReference>
<keyword evidence="3" id="KW-0520">NAD</keyword>
<comment type="caution">
    <text evidence="7">The sequence shown here is derived from an EMBL/GenBank/DDBJ whole genome shotgun (WGS) entry which is preliminary data.</text>
</comment>
<evidence type="ECO:0000313" key="7">
    <source>
        <dbReference type="EMBL" id="MBB5689737.1"/>
    </source>
</evidence>
<dbReference type="InterPro" id="IPR029753">
    <property type="entry name" value="D-isomer_DH_CS"/>
</dbReference>
<accession>A0A840XZY9</accession>
<dbReference type="SUPFAM" id="SSF51735">
    <property type="entry name" value="NAD(P)-binding Rossmann-fold domains"/>
    <property type="match status" value="1"/>
</dbReference>
<protein>
    <submittedName>
        <fullName evidence="7">Phosphoglycerate dehydrogenase-like enzyme</fullName>
    </submittedName>
</protein>
<dbReference type="PROSITE" id="PS00671">
    <property type="entry name" value="D_2_HYDROXYACID_DH_3"/>
    <property type="match status" value="1"/>
</dbReference>
<dbReference type="GO" id="GO:0051287">
    <property type="term" value="F:NAD binding"/>
    <property type="evidence" value="ECO:0007669"/>
    <property type="project" value="InterPro"/>
</dbReference>
<evidence type="ECO:0000256" key="3">
    <source>
        <dbReference type="ARBA" id="ARBA00023027"/>
    </source>
</evidence>
<keyword evidence="2 4" id="KW-0560">Oxidoreductase</keyword>
<dbReference type="InterPro" id="IPR006139">
    <property type="entry name" value="D-isomer_2_OHA_DH_cat_dom"/>
</dbReference>
<name>A0A840XZY9_9PROT</name>
<evidence type="ECO:0000256" key="1">
    <source>
        <dbReference type="ARBA" id="ARBA00005854"/>
    </source>
</evidence>
<evidence type="ECO:0000259" key="5">
    <source>
        <dbReference type="Pfam" id="PF00389"/>
    </source>
</evidence>
<dbReference type="Proteomes" id="UP000562254">
    <property type="component" value="Unassembled WGS sequence"/>
</dbReference>
<dbReference type="Pfam" id="PF00389">
    <property type="entry name" value="2-Hacid_dh"/>
    <property type="match status" value="1"/>
</dbReference>
<dbReference type="GO" id="GO:0030267">
    <property type="term" value="F:glyoxylate reductase (NADPH) activity"/>
    <property type="evidence" value="ECO:0007669"/>
    <property type="project" value="TreeGrafter"/>
</dbReference>
<gene>
    <name evidence="7" type="ORF">FHS88_001862</name>
</gene>
<feature type="domain" description="D-isomer specific 2-hydroxyacid dehydrogenase catalytic" evidence="5">
    <location>
        <begin position="24"/>
        <end position="311"/>
    </location>
</feature>
<dbReference type="EMBL" id="JACIJE010000004">
    <property type="protein sequence ID" value="MBB5689737.1"/>
    <property type="molecule type" value="Genomic_DNA"/>
</dbReference>
<evidence type="ECO:0000259" key="6">
    <source>
        <dbReference type="Pfam" id="PF02826"/>
    </source>
</evidence>
<evidence type="ECO:0000256" key="2">
    <source>
        <dbReference type="ARBA" id="ARBA00023002"/>
    </source>
</evidence>
<dbReference type="InterPro" id="IPR050223">
    <property type="entry name" value="D-isomer_2-hydroxyacid_DH"/>
</dbReference>
<feature type="domain" description="D-isomer specific 2-hydroxyacid dehydrogenase NAD-binding" evidence="6">
    <location>
        <begin position="107"/>
        <end position="280"/>
    </location>
</feature>
<keyword evidence="8" id="KW-1185">Reference proteome</keyword>